<reference evidence="1 2" key="1">
    <citation type="submission" date="2015-04" db="EMBL/GenBank/DDBJ databases">
        <title>Complete genome of flavobacterium.</title>
        <authorList>
            <person name="Kwon Y.M."/>
            <person name="Kim S.-J."/>
        </authorList>
    </citation>
    <scope>NUCLEOTIDE SEQUENCE [LARGE SCALE GENOMIC DNA]</scope>
    <source>
        <strain evidence="1 2">DK169</strain>
    </source>
</reference>
<dbReference type="OrthoDB" id="9814774at2"/>
<dbReference type="Proteomes" id="UP000050827">
    <property type="component" value="Unassembled WGS sequence"/>
</dbReference>
<evidence type="ECO:0000313" key="2">
    <source>
        <dbReference type="Proteomes" id="UP000050827"/>
    </source>
</evidence>
<dbReference type="Gene3D" id="3.10.129.10">
    <property type="entry name" value="Hotdog Thioesterase"/>
    <property type="match status" value="1"/>
</dbReference>
<protein>
    <recommendedName>
        <fullName evidence="3">DUF4442 domain-containing protein</fullName>
    </recommendedName>
</protein>
<accession>A0A0N8WG91</accession>
<dbReference type="EMBL" id="LCTZ01000002">
    <property type="protein sequence ID" value="KQC30843.1"/>
    <property type="molecule type" value="Genomic_DNA"/>
</dbReference>
<dbReference type="STRING" id="346185.AAY42_13815"/>
<dbReference type="InterPro" id="IPR027961">
    <property type="entry name" value="DUF4442"/>
</dbReference>
<gene>
    <name evidence="1" type="ORF">AAY42_13815</name>
</gene>
<evidence type="ECO:0000313" key="1">
    <source>
        <dbReference type="EMBL" id="KQC30843.1"/>
    </source>
</evidence>
<name>A0A0N8WG91_9FLAO</name>
<comment type="caution">
    <text evidence="1">The sequence shown here is derived from an EMBL/GenBank/DDBJ whole genome shotgun (WGS) entry which is preliminary data.</text>
</comment>
<dbReference type="Pfam" id="PF14539">
    <property type="entry name" value="DUF4442"/>
    <property type="match status" value="1"/>
</dbReference>
<evidence type="ECO:0008006" key="3">
    <source>
        <dbReference type="Google" id="ProtNLM"/>
    </source>
</evidence>
<keyword evidence="2" id="KW-1185">Reference proteome</keyword>
<sequence>MSIYQNLSEIGAKFIKKHKLFKYGFNLSPMYRRSTGRITHVSEDLLNITIKLPISYKNKNYVNSIFGGSMFSAVDPIPMVQLMNLLGKDFVVWDKSAEIFFKRPAREHLYANFTYTLEELDEIKNSIAQQNEMEIIKTTALTNKDKTTEFCKVQKTIYIADKSYYKKKRKILSEKNT</sequence>
<dbReference type="AlphaFoldDB" id="A0A0N8WG91"/>
<dbReference type="SUPFAM" id="SSF54637">
    <property type="entry name" value="Thioesterase/thiol ester dehydrase-isomerase"/>
    <property type="match status" value="1"/>
</dbReference>
<dbReference type="PATRIC" id="fig|1547436.3.peg.2853"/>
<dbReference type="RefSeq" id="WP_055396219.1">
    <property type="nucleotide sequence ID" value="NZ_LCTZ01000002.1"/>
</dbReference>
<dbReference type="InterPro" id="IPR029069">
    <property type="entry name" value="HotDog_dom_sf"/>
</dbReference>
<organism evidence="1 2">
    <name type="scientific">Flagellimonas eckloniae</name>
    <dbReference type="NCBI Taxonomy" id="346185"/>
    <lineage>
        <taxon>Bacteria</taxon>
        <taxon>Pseudomonadati</taxon>
        <taxon>Bacteroidota</taxon>
        <taxon>Flavobacteriia</taxon>
        <taxon>Flavobacteriales</taxon>
        <taxon>Flavobacteriaceae</taxon>
        <taxon>Flagellimonas</taxon>
    </lineage>
</organism>
<proteinExistence type="predicted"/>